<comment type="caution">
    <text evidence="1">The sequence shown here is derived from an EMBL/GenBank/DDBJ whole genome shotgun (WGS) entry which is preliminary data.</text>
</comment>
<accession>A0A5M7BB24</accession>
<sequence>MTNVRSRPGVAAIPAPDDVRSFSSLRRIDYEDAFAVGIAEHVSGSAEQWARAVFESAPAPLRAFLRFGWSMLGAKLGPASSAEHVFGLRIGAAQPDRIRLEVLWRIGLRANLMFRMRSHSLVFATFVEHRRRASRFIWPLVVPIHVVVMRYLLTRAAAVEPRAR</sequence>
<evidence type="ECO:0008006" key="3">
    <source>
        <dbReference type="Google" id="ProtNLM"/>
    </source>
</evidence>
<keyword evidence="2" id="KW-1185">Reference proteome</keyword>
<dbReference type="OrthoDB" id="3296590at2"/>
<protein>
    <recommendedName>
        <fullName evidence="3">DUF2867 domain-containing protein</fullName>
    </recommendedName>
</protein>
<evidence type="ECO:0000313" key="1">
    <source>
        <dbReference type="EMBL" id="KAA5826836.1"/>
    </source>
</evidence>
<dbReference type="AlphaFoldDB" id="A0A5M7BB24"/>
<proteinExistence type="predicted"/>
<gene>
    <name evidence="1" type="ORF">F1721_30525</name>
</gene>
<organism evidence="1 2">
    <name type="scientific">Saccharopolyspora hirsuta</name>
    <dbReference type="NCBI Taxonomy" id="1837"/>
    <lineage>
        <taxon>Bacteria</taxon>
        <taxon>Bacillati</taxon>
        <taxon>Actinomycetota</taxon>
        <taxon>Actinomycetes</taxon>
        <taxon>Pseudonocardiales</taxon>
        <taxon>Pseudonocardiaceae</taxon>
        <taxon>Saccharopolyspora</taxon>
    </lineage>
</organism>
<name>A0A5M7BB24_SACHI</name>
<evidence type="ECO:0000313" key="2">
    <source>
        <dbReference type="Proteomes" id="UP000323946"/>
    </source>
</evidence>
<reference evidence="1 2" key="1">
    <citation type="submission" date="2019-09" db="EMBL/GenBank/DDBJ databases">
        <title>Draft genome sequence of the thermophilic Saccharopolyspora hirsuta VKM Ac-666T.</title>
        <authorList>
            <person name="Lobastova T.G."/>
            <person name="Fokina V."/>
            <person name="Bragin E.Y."/>
            <person name="Shtratnikova V.Y."/>
            <person name="Starodumova I.P."/>
            <person name="Tarlachkov S.V."/>
            <person name="Donova M.V."/>
        </authorList>
    </citation>
    <scope>NUCLEOTIDE SEQUENCE [LARGE SCALE GENOMIC DNA]</scope>
    <source>
        <strain evidence="1 2">VKM Ac-666</strain>
    </source>
</reference>
<dbReference type="EMBL" id="VWPH01000017">
    <property type="protein sequence ID" value="KAA5826836.1"/>
    <property type="molecule type" value="Genomic_DNA"/>
</dbReference>
<dbReference type="RefSeq" id="WP_150070286.1">
    <property type="nucleotide sequence ID" value="NZ_JBEPDJ010000004.1"/>
</dbReference>
<dbReference type="Proteomes" id="UP000323946">
    <property type="component" value="Unassembled WGS sequence"/>
</dbReference>